<protein>
    <submittedName>
        <fullName evidence="3">Uncharacterized protein</fullName>
    </submittedName>
</protein>
<reference evidence="3" key="1">
    <citation type="submission" date="2021-01" db="UniProtKB">
        <authorList>
            <consortium name="EnsemblPlants"/>
        </authorList>
    </citation>
    <scope>IDENTIFICATION</scope>
</reference>
<feature type="compositionally biased region" description="Low complexity" evidence="2">
    <location>
        <begin position="28"/>
        <end position="47"/>
    </location>
</feature>
<organism evidence="3 4">
    <name type="scientific">Kalanchoe fedtschenkoi</name>
    <name type="common">Lavender scallops</name>
    <name type="synonym">South American air plant</name>
    <dbReference type="NCBI Taxonomy" id="63787"/>
    <lineage>
        <taxon>Eukaryota</taxon>
        <taxon>Viridiplantae</taxon>
        <taxon>Streptophyta</taxon>
        <taxon>Embryophyta</taxon>
        <taxon>Tracheophyta</taxon>
        <taxon>Spermatophyta</taxon>
        <taxon>Magnoliopsida</taxon>
        <taxon>eudicotyledons</taxon>
        <taxon>Gunneridae</taxon>
        <taxon>Pentapetalae</taxon>
        <taxon>Saxifragales</taxon>
        <taxon>Crassulaceae</taxon>
        <taxon>Kalanchoe</taxon>
    </lineage>
</organism>
<proteinExistence type="inferred from homology"/>
<name>A0A7N0ZYZ4_KALFE</name>
<dbReference type="InterPro" id="IPR003676">
    <property type="entry name" value="SAUR_fam"/>
</dbReference>
<evidence type="ECO:0000256" key="2">
    <source>
        <dbReference type="SAM" id="MobiDB-lite"/>
    </source>
</evidence>
<dbReference type="OMA" id="KCRFSIE"/>
<dbReference type="Gramene" id="Kaladp0056s0063.1.v1.1">
    <property type="protein sequence ID" value="Kaladp0056s0063.1.v1.1.CDS.1"/>
    <property type="gene ID" value="Kaladp0056s0063.v1.1"/>
</dbReference>
<dbReference type="AlphaFoldDB" id="A0A7N0ZYZ4"/>
<evidence type="ECO:0000313" key="3">
    <source>
        <dbReference type="EnsemblPlants" id="Kaladp0056s0063.1.v1.1.CDS.1"/>
    </source>
</evidence>
<dbReference type="EnsemblPlants" id="Kaladp0056s0063.1.v1.1">
    <property type="protein sequence ID" value="Kaladp0056s0063.1.v1.1.CDS.1"/>
    <property type="gene ID" value="Kaladp0056s0063.v1.1"/>
</dbReference>
<feature type="region of interest" description="Disordered" evidence="2">
    <location>
        <begin position="23"/>
        <end position="47"/>
    </location>
</feature>
<accession>A0A7N0ZYZ4</accession>
<sequence length="178" mass="20021">MDSKKSNKIADIVKLQRILKKWRRNTDSSKNNKSTRGGGSSSSNNNGNRSISFLKRTLSFNNNVALSGGSSDTVPKGHVAVCVGEEMKKFHIPMDYLGHQAFGFLLREAEEEFGFQQEGVLRIPCDVSMFESILKVIEKKQNVFFTQEYMFGGDDSLGYCSSESQHSQHHHPRSPLCR</sequence>
<comment type="similarity">
    <text evidence="1">Belongs to the ARG7 family.</text>
</comment>
<dbReference type="PANTHER" id="PTHR31374:SF6">
    <property type="entry name" value="OS04G0608300 PROTEIN"/>
    <property type="match status" value="1"/>
</dbReference>
<dbReference type="Proteomes" id="UP000594263">
    <property type="component" value="Unplaced"/>
</dbReference>
<dbReference type="Pfam" id="PF02519">
    <property type="entry name" value="Auxin_inducible"/>
    <property type="match status" value="1"/>
</dbReference>
<keyword evidence="4" id="KW-1185">Reference proteome</keyword>
<dbReference type="PANTHER" id="PTHR31374">
    <property type="entry name" value="AUXIN-INDUCED PROTEIN-LIKE-RELATED"/>
    <property type="match status" value="1"/>
</dbReference>
<dbReference type="GO" id="GO:0009733">
    <property type="term" value="P:response to auxin"/>
    <property type="evidence" value="ECO:0007669"/>
    <property type="project" value="InterPro"/>
</dbReference>
<evidence type="ECO:0000313" key="4">
    <source>
        <dbReference type="Proteomes" id="UP000594263"/>
    </source>
</evidence>
<evidence type="ECO:0000256" key="1">
    <source>
        <dbReference type="ARBA" id="ARBA00006974"/>
    </source>
</evidence>